<dbReference type="PATRIC" id="fig|656366.3.peg.456"/>
<dbReference type="AlphaFoldDB" id="A0A0M5LWZ4"/>
<evidence type="ECO:0000313" key="2">
    <source>
        <dbReference type="EMBL" id="ALE91412.1"/>
    </source>
</evidence>
<keyword evidence="3" id="KW-1185">Reference proteome</keyword>
<feature type="region of interest" description="Disordered" evidence="1">
    <location>
        <begin position="48"/>
        <end position="104"/>
    </location>
</feature>
<feature type="compositionally biased region" description="Basic and acidic residues" evidence="1">
    <location>
        <begin position="54"/>
        <end position="68"/>
    </location>
</feature>
<evidence type="ECO:0000256" key="1">
    <source>
        <dbReference type="SAM" id="MobiDB-lite"/>
    </source>
</evidence>
<organism evidence="2 3">
    <name type="scientific">Arthrobacter alpinus</name>
    <dbReference type="NCBI Taxonomy" id="656366"/>
    <lineage>
        <taxon>Bacteria</taxon>
        <taxon>Bacillati</taxon>
        <taxon>Actinomycetota</taxon>
        <taxon>Actinomycetes</taxon>
        <taxon>Micrococcales</taxon>
        <taxon>Micrococcaceae</taxon>
        <taxon>Arthrobacter</taxon>
    </lineage>
</organism>
<gene>
    <name evidence="2" type="ORF">AOC05_02020</name>
</gene>
<sequence>MERTAATFSAALVHIRGNGQDAQRFTTTWNPQHRGQLTRTRLGLRQAAEALNKNADEQEKASAGDDGMHGGNQQASRDKPGDPETGGMGEYHPLPIQIPLDNRP</sequence>
<evidence type="ECO:0000313" key="3">
    <source>
        <dbReference type="Proteomes" id="UP000062833"/>
    </source>
</evidence>
<protein>
    <submittedName>
        <fullName evidence="2">Uncharacterized protein</fullName>
    </submittedName>
</protein>
<dbReference type="Proteomes" id="UP000062833">
    <property type="component" value="Chromosome"/>
</dbReference>
<reference evidence="3" key="1">
    <citation type="submission" date="2015-09" db="EMBL/GenBank/DDBJ databases">
        <title>Complete genome of Arthrobacter alpinus strain R3.8.</title>
        <authorList>
            <person name="See-Too W.S."/>
            <person name="Chan K.G."/>
        </authorList>
    </citation>
    <scope>NUCLEOTIDE SEQUENCE [LARGE SCALE GENOMIC DNA]</scope>
    <source>
        <strain evidence="3">R3.8</strain>
    </source>
</reference>
<accession>A0A0M5LWZ4</accession>
<dbReference type="EMBL" id="CP012677">
    <property type="protein sequence ID" value="ALE91412.1"/>
    <property type="molecule type" value="Genomic_DNA"/>
</dbReference>
<name>A0A0M5LWZ4_9MICC</name>
<dbReference type="KEGG" id="aaq:AOC05_02020"/>
<proteinExistence type="predicted"/>